<protein>
    <recommendedName>
        <fullName evidence="4">ESAT-6-like protein</fullName>
    </recommendedName>
</protein>
<accession>A0ABS7KA91</accession>
<evidence type="ECO:0000256" key="1">
    <source>
        <dbReference type="SAM" id="Coils"/>
    </source>
</evidence>
<evidence type="ECO:0000313" key="3">
    <source>
        <dbReference type="Proteomes" id="UP000769780"/>
    </source>
</evidence>
<feature type="coiled-coil region" evidence="1">
    <location>
        <begin position="12"/>
        <end position="43"/>
    </location>
</feature>
<organism evidence="2 3">
    <name type="scientific">Mesobacillus maritimus</name>
    <dbReference type="NCBI Taxonomy" id="1643336"/>
    <lineage>
        <taxon>Bacteria</taxon>
        <taxon>Bacillati</taxon>
        <taxon>Bacillota</taxon>
        <taxon>Bacilli</taxon>
        <taxon>Bacillales</taxon>
        <taxon>Bacillaceae</taxon>
        <taxon>Mesobacillus</taxon>
    </lineage>
</organism>
<reference evidence="2 3" key="1">
    <citation type="submission" date="2020-07" db="EMBL/GenBank/DDBJ databases">
        <title>Fungal Genomes of the International Space Station.</title>
        <authorList>
            <person name="Seuylemezian A."/>
            <person name="Singh N.K."/>
            <person name="Wood J."/>
            <person name="Venkateswaran K."/>
        </authorList>
    </citation>
    <scope>NUCLEOTIDE SEQUENCE [LARGE SCALE GENOMIC DNA]</scope>
    <source>
        <strain evidence="2 3">PL-B2</strain>
    </source>
</reference>
<sequence>MANKIVVDTTKVVTAADQISKLNKELDQEFEQLENAIQRLNGRWNSKASDGVIGHFFSIKNNYKEGRYMVMQDYSNFLKKQVSVAYDTTETGNKSLADAFK</sequence>
<dbReference type="SUPFAM" id="SSF140453">
    <property type="entry name" value="EsxAB dimer-like"/>
    <property type="match status" value="1"/>
</dbReference>
<keyword evidence="1" id="KW-0175">Coiled coil</keyword>
<comment type="caution">
    <text evidence="2">The sequence shown here is derived from an EMBL/GenBank/DDBJ whole genome shotgun (WGS) entry which is preliminary data.</text>
</comment>
<proteinExistence type="predicted"/>
<dbReference type="RefSeq" id="WP_221875379.1">
    <property type="nucleotide sequence ID" value="NZ_JACWFH010000032.1"/>
</dbReference>
<keyword evidence="3" id="KW-1185">Reference proteome</keyword>
<gene>
    <name evidence="2" type="ORF">H0185_20535</name>
</gene>
<evidence type="ECO:0000313" key="2">
    <source>
        <dbReference type="EMBL" id="MBY0099161.1"/>
    </source>
</evidence>
<dbReference type="Gene3D" id="1.10.287.1060">
    <property type="entry name" value="ESAT-6-like"/>
    <property type="match status" value="1"/>
</dbReference>
<dbReference type="EMBL" id="JACWFH010000032">
    <property type="protein sequence ID" value="MBY0099161.1"/>
    <property type="molecule type" value="Genomic_DNA"/>
</dbReference>
<name>A0ABS7KA91_9BACI</name>
<dbReference type="InterPro" id="IPR036689">
    <property type="entry name" value="ESAT-6-like_sf"/>
</dbReference>
<evidence type="ECO:0008006" key="4">
    <source>
        <dbReference type="Google" id="ProtNLM"/>
    </source>
</evidence>
<dbReference type="Proteomes" id="UP000769780">
    <property type="component" value="Unassembled WGS sequence"/>
</dbReference>